<keyword evidence="3" id="KW-0539">Nucleus</keyword>
<protein>
    <recommendedName>
        <fullName evidence="5">Transcription initiation factor TFIID subunit 1 histone acetyltransferase domain-containing protein</fullName>
    </recommendedName>
</protein>
<dbReference type="OMA" id="QLERTPW"/>
<feature type="domain" description="Transcription initiation factor TFIID subunit 1 histone acetyltransferase" evidence="5">
    <location>
        <begin position="315"/>
        <end position="801"/>
    </location>
</feature>
<feature type="compositionally biased region" description="Low complexity" evidence="4">
    <location>
        <begin position="929"/>
        <end position="943"/>
    </location>
</feature>
<feature type="region of interest" description="Disordered" evidence="4">
    <location>
        <begin position="50"/>
        <end position="69"/>
    </location>
</feature>
<evidence type="ECO:0000256" key="2">
    <source>
        <dbReference type="ARBA" id="ARBA00023117"/>
    </source>
</evidence>
<evidence type="ECO:0000313" key="7">
    <source>
        <dbReference type="Proteomes" id="UP000030745"/>
    </source>
</evidence>
<dbReference type="KEGG" id="spar:SPRG_19617"/>
<dbReference type="OrthoDB" id="68039at2759"/>
<dbReference type="GO" id="GO:0004402">
    <property type="term" value="F:histone acetyltransferase activity"/>
    <property type="evidence" value="ECO:0007669"/>
    <property type="project" value="InterPro"/>
</dbReference>
<dbReference type="SUPFAM" id="SSF47370">
    <property type="entry name" value="Bromodomain"/>
    <property type="match status" value="1"/>
</dbReference>
<reference evidence="6 7" key="1">
    <citation type="journal article" date="2013" name="PLoS Genet.">
        <title>Distinctive expansion of potential virulence genes in the genome of the oomycete fish pathogen Saprolegnia parasitica.</title>
        <authorList>
            <person name="Jiang R.H."/>
            <person name="de Bruijn I."/>
            <person name="Haas B.J."/>
            <person name="Belmonte R."/>
            <person name="Lobach L."/>
            <person name="Christie J."/>
            <person name="van den Ackerveken G."/>
            <person name="Bottin A."/>
            <person name="Bulone V."/>
            <person name="Diaz-Moreno S.M."/>
            <person name="Dumas B."/>
            <person name="Fan L."/>
            <person name="Gaulin E."/>
            <person name="Govers F."/>
            <person name="Grenville-Briggs L.J."/>
            <person name="Horner N.R."/>
            <person name="Levin J.Z."/>
            <person name="Mammella M."/>
            <person name="Meijer H.J."/>
            <person name="Morris P."/>
            <person name="Nusbaum C."/>
            <person name="Oome S."/>
            <person name="Phillips A.J."/>
            <person name="van Rooyen D."/>
            <person name="Rzeszutek E."/>
            <person name="Saraiva M."/>
            <person name="Secombes C.J."/>
            <person name="Seidl M.F."/>
            <person name="Snel B."/>
            <person name="Stassen J.H."/>
            <person name="Sykes S."/>
            <person name="Tripathy S."/>
            <person name="van den Berg H."/>
            <person name="Vega-Arreguin J.C."/>
            <person name="Wawra S."/>
            <person name="Young S.K."/>
            <person name="Zeng Q."/>
            <person name="Dieguez-Uribeondo J."/>
            <person name="Russ C."/>
            <person name="Tyler B.M."/>
            <person name="van West P."/>
        </authorList>
    </citation>
    <scope>NUCLEOTIDE SEQUENCE [LARGE SCALE GENOMIC DNA]</scope>
    <source>
        <strain evidence="6 7">CBS 223.65</strain>
    </source>
</reference>
<proteinExistence type="predicted"/>
<feature type="compositionally biased region" description="Low complexity" evidence="4">
    <location>
        <begin position="1024"/>
        <end position="1042"/>
    </location>
</feature>
<feature type="region of interest" description="Disordered" evidence="4">
    <location>
        <begin position="924"/>
        <end position="943"/>
    </location>
</feature>
<sequence length="1189" mass="130932">MQRPTAVAALPMDCAIADLGQLSAMRLCAKPGQDVRGALRHLVQDLDATAPFADHSGNDSPRCTQDDSDLSAVPSHASLARNRVGKPMRRFSSAVPPRASRTVLQLPDALYLPVEQLDWEQDIVWGDAPCLGPAPAMTLGEDTLQCPRNAGRATRSTRLHHDIDSSRSCTPQPLEAALEVPFDMTRPRTYRWEVPPYPGQSSRSEPPSSLACPLNPSLDDGAWLDAVAWDCCLDMPPSQIILDVNDAHIVLISSPAKRPPLHIPRRPVGIFERRLEARRIEEPGKEGRLRVAIDTLAFDDATAAVAANERTTTHRRRRHHMASLHHMASVHHSVPAMQLAWATPELSPQQLRDLHRRRGTFCMNERLVIAPASDATPAEAAPVLTASDLNPTRGGKLLLLEYVEQNPPVLSRPGMASRLLHYWRPSSEAPAPPSVELGDVVTLDANDDTPFLGDVPAGTVVSSLHSNLAKIPIFQHRPRASMLEAVDDFEYFLLVRTFSGTSKRGATALSLMELPPVFVAGQVEPQMEVPAPGSRAANNFVKPYMSLHVLRLFKEASNGGEHILMDAVQRLFPSQSVTAVRKCLKELATFKRDAGGWTQKAAHERVTDDAVRAMLTPESVCLYESHLCGLRRLVDMGLSQLTSSTDVAKAIQQLTTRLRDRQKQLQTRVLDGFSKRELKQALFALDPVVRKLKHDIQIARSIELQLERTPWQWTRNYIECHLQGKGMLQLTGDGDPSACGEGFSFLRAPVKRGELSTSASLLSGTSADLRKLKMKQAGDVLRAFGMDDAAIQKLPRWDRIAMIRTLSIKGSQRGDIGLDKFVRGGRKSLHAQHQAYLARCDQRYRAQIDALSSDQVIDDQNDRDSDDDVDLEHDVFGANGDDLVTARPTTGLHNLFTKDGNRSQRSALVLQARDDAAELENLKRDMADTSGGSRHGSSSSSRSTRLFATLLTQARAAATASPPAERRQAIKRVTRTVHEDGTETVKIEFIVDPTAVQLYTANAVQMLKMDQAAKVSRSSDKSSHAASGSSPSSASTTPSRPAKQQKRRHEISASLDEHGARKRSKQSFSRLPIARLHAYLENVFYQLIAMPESVHLRDSKQTEGGATMDLQRMRRKLSDLAYDSVESFVNDIALMATSAVLDDDDTSDDAGSVSQVVAKATEALLALDDELRPLERQLRARRHSTLPES</sequence>
<dbReference type="GeneID" id="24140945"/>
<dbReference type="AlphaFoldDB" id="A0A067CPC9"/>
<dbReference type="Pfam" id="PF12157">
    <property type="entry name" value="DUF3591"/>
    <property type="match status" value="1"/>
</dbReference>
<evidence type="ECO:0000256" key="3">
    <source>
        <dbReference type="ARBA" id="ARBA00023242"/>
    </source>
</evidence>
<dbReference type="STRING" id="695850.A0A067CPC9"/>
<dbReference type="InterPro" id="IPR022591">
    <property type="entry name" value="TAF1_HAT_dom"/>
</dbReference>
<feature type="region of interest" description="Disordered" evidence="4">
    <location>
        <begin position="1015"/>
        <end position="1067"/>
    </location>
</feature>
<dbReference type="GO" id="GO:0017025">
    <property type="term" value="F:TBP-class protein binding"/>
    <property type="evidence" value="ECO:0007669"/>
    <property type="project" value="InterPro"/>
</dbReference>
<dbReference type="EMBL" id="KK583199">
    <property type="protein sequence ID" value="KDO31095.1"/>
    <property type="molecule type" value="Genomic_DNA"/>
</dbReference>
<organism evidence="6 7">
    <name type="scientific">Saprolegnia parasitica (strain CBS 223.65)</name>
    <dbReference type="NCBI Taxonomy" id="695850"/>
    <lineage>
        <taxon>Eukaryota</taxon>
        <taxon>Sar</taxon>
        <taxon>Stramenopiles</taxon>
        <taxon>Oomycota</taxon>
        <taxon>Saprolegniomycetes</taxon>
        <taxon>Saprolegniales</taxon>
        <taxon>Saprolegniaceae</taxon>
        <taxon>Saprolegnia</taxon>
    </lineage>
</organism>
<name>A0A067CPC9_SAPPC</name>
<dbReference type="VEuPathDB" id="FungiDB:SPRG_19617"/>
<dbReference type="GO" id="GO:0005669">
    <property type="term" value="C:transcription factor TFIID complex"/>
    <property type="evidence" value="ECO:0007669"/>
    <property type="project" value="InterPro"/>
</dbReference>
<dbReference type="PANTHER" id="PTHR13900">
    <property type="entry name" value="TRANSCRIPTION INITIATION FACTOR TFIID"/>
    <property type="match status" value="1"/>
</dbReference>
<dbReference type="InterPro" id="IPR036427">
    <property type="entry name" value="Bromodomain-like_sf"/>
</dbReference>
<evidence type="ECO:0000259" key="5">
    <source>
        <dbReference type="Pfam" id="PF12157"/>
    </source>
</evidence>
<keyword evidence="2" id="KW-0103">Bromodomain</keyword>
<dbReference type="GO" id="GO:0051123">
    <property type="term" value="P:RNA polymerase II preinitiation complex assembly"/>
    <property type="evidence" value="ECO:0007669"/>
    <property type="project" value="TreeGrafter"/>
</dbReference>
<dbReference type="RefSeq" id="XP_012198346.1">
    <property type="nucleotide sequence ID" value="XM_012342956.1"/>
</dbReference>
<dbReference type="Proteomes" id="UP000030745">
    <property type="component" value="Unassembled WGS sequence"/>
</dbReference>
<dbReference type="PANTHER" id="PTHR13900:SF0">
    <property type="entry name" value="TRANSCRIPTION INITIATION FACTOR TFIID SUBUNIT 1"/>
    <property type="match status" value="1"/>
</dbReference>
<comment type="subcellular location">
    <subcellularLocation>
        <location evidence="1">Nucleus</location>
    </subcellularLocation>
</comment>
<dbReference type="Gene3D" id="1.20.920.10">
    <property type="entry name" value="Bromodomain-like"/>
    <property type="match status" value="1"/>
</dbReference>
<dbReference type="InterPro" id="IPR040240">
    <property type="entry name" value="TAF1"/>
</dbReference>
<accession>A0A067CPC9</accession>
<gene>
    <name evidence="6" type="ORF">SPRG_19617</name>
</gene>
<evidence type="ECO:0000313" key="6">
    <source>
        <dbReference type="EMBL" id="KDO31095.1"/>
    </source>
</evidence>
<evidence type="ECO:0000256" key="4">
    <source>
        <dbReference type="SAM" id="MobiDB-lite"/>
    </source>
</evidence>
<dbReference type="GO" id="GO:0016251">
    <property type="term" value="F:RNA polymerase II general transcription initiation factor activity"/>
    <property type="evidence" value="ECO:0007669"/>
    <property type="project" value="InterPro"/>
</dbReference>
<evidence type="ECO:0000256" key="1">
    <source>
        <dbReference type="ARBA" id="ARBA00004123"/>
    </source>
</evidence>
<keyword evidence="7" id="KW-1185">Reference proteome</keyword>